<dbReference type="Pfam" id="PF12840">
    <property type="entry name" value="HTH_20"/>
    <property type="match status" value="1"/>
</dbReference>
<keyword evidence="1" id="KW-1133">Transmembrane helix</keyword>
<feature type="transmembrane region" description="Helical" evidence="1">
    <location>
        <begin position="213"/>
        <end position="234"/>
    </location>
</feature>
<proteinExistence type="predicted"/>
<dbReference type="Gene3D" id="1.10.10.10">
    <property type="entry name" value="Winged helix-like DNA-binding domain superfamily/Winged helix DNA-binding domain"/>
    <property type="match status" value="1"/>
</dbReference>
<name>A0A497F2Q5_9CREN</name>
<keyword evidence="1" id="KW-0812">Transmembrane</keyword>
<accession>A0A497F2Q5</accession>
<dbReference type="GO" id="GO:0003700">
    <property type="term" value="F:DNA-binding transcription factor activity"/>
    <property type="evidence" value="ECO:0007669"/>
    <property type="project" value="InterPro"/>
</dbReference>
<dbReference type="InterPro" id="IPR036388">
    <property type="entry name" value="WH-like_DNA-bd_sf"/>
</dbReference>
<keyword evidence="1" id="KW-0472">Membrane</keyword>
<protein>
    <recommendedName>
        <fullName evidence="2">HTH arsR-type domain-containing protein</fullName>
    </recommendedName>
</protein>
<dbReference type="InterPro" id="IPR011991">
    <property type="entry name" value="ArsR-like_HTH"/>
</dbReference>
<dbReference type="EMBL" id="QMRA01000063">
    <property type="protein sequence ID" value="RLE53502.1"/>
    <property type="molecule type" value="Genomic_DNA"/>
</dbReference>
<dbReference type="Proteomes" id="UP000269499">
    <property type="component" value="Unassembled WGS sequence"/>
</dbReference>
<sequence length="264" mass="29750">MALTSNNEKENKKDEYWLIGNPLRRRILEIIAERGSITASELRKELDISFGTLYYHLKLMEKYLERGSNKELRLSPEGWRALSMISEMEVLGKLKLTSLIKIFELESLSKVRIALATLNIICYALIDHYYKLRTSLMISFFKGKQIPIHLSALHVIGNWLVLSLIIVILTMISTKRRLSIGEVIDTCTGVAVSTMPCLLYLWAVIAGGNFSQYVFVLSQVLTCIMMISMLIGVLKIGSEKAAMITLITMYSALLALEAVAIIIL</sequence>
<evidence type="ECO:0000259" key="2">
    <source>
        <dbReference type="SMART" id="SM00418"/>
    </source>
</evidence>
<dbReference type="AlphaFoldDB" id="A0A497F2Q5"/>
<reference evidence="3 4" key="1">
    <citation type="submission" date="2018-06" db="EMBL/GenBank/DDBJ databases">
        <title>Extensive metabolic versatility and redundancy in microbially diverse, dynamic hydrothermal sediments.</title>
        <authorList>
            <person name="Dombrowski N."/>
            <person name="Teske A."/>
            <person name="Baker B.J."/>
        </authorList>
    </citation>
    <scope>NUCLEOTIDE SEQUENCE [LARGE SCALE GENOMIC DNA]</scope>
    <source>
        <strain evidence="3">B20_G2</strain>
    </source>
</reference>
<dbReference type="CDD" id="cd00090">
    <property type="entry name" value="HTH_ARSR"/>
    <property type="match status" value="1"/>
</dbReference>
<dbReference type="SUPFAM" id="SSF46785">
    <property type="entry name" value="Winged helix' DNA-binding domain"/>
    <property type="match status" value="1"/>
</dbReference>
<feature type="domain" description="HTH arsR-type" evidence="2">
    <location>
        <begin position="18"/>
        <end position="90"/>
    </location>
</feature>
<gene>
    <name evidence="3" type="ORF">DRJ26_03265</name>
</gene>
<dbReference type="SMART" id="SM00418">
    <property type="entry name" value="HTH_ARSR"/>
    <property type="match status" value="1"/>
</dbReference>
<comment type="caution">
    <text evidence="3">The sequence shown here is derived from an EMBL/GenBank/DDBJ whole genome shotgun (WGS) entry which is preliminary data.</text>
</comment>
<dbReference type="InterPro" id="IPR036390">
    <property type="entry name" value="WH_DNA-bd_sf"/>
</dbReference>
<feature type="transmembrane region" description="Helical" evidence="1">
    <location>
        <begin position="241"/>
        <end position="263"/>
    </location>
</feature>
<feature type="transmembrane region" description="Helical" evidence="1">
    <location>
        <begin position="183"/>
        <end position="207"/>
    </location>
</feature>
<organism evidence="3 4">
    <name type="scientific">Thermoproteota archaeon</name>
    <dbReference type="NCBI Taxonomy" id="2056631"/>
    <lineage>
        <taxon>Archaea</taxon>
        <taxon>Thermoproteota</taxon>
    </lineage>
</organism>
<evidence type="ECO:0000313" key="3">
    <source>
        <dbReference type="EMBL" id="RLE53502.1"/>
    </source>
</evidence>
<evidence type="ECO:0000313" key="4">
    <source>
        <dbReference type="Proteomes" id="UP000269499"/>
    </source>
</evidence>
<evidence type="ECO:0000256" key="1">
    <source>
        <dbReference type="SAM" id="Phobius"/>
    </source>
</evidence>
<feature type="transmembrane region" description="Helical" evidence="1">
    <location>
        <begin position="150"/>
        <end position="171"/>
    </location>
</feature>
<dbReference type="InterPro" id="IPR001845">
    <property type="entry name" value="HTH_ArsR_DNA-bd_dom"/>
</dbReference>